<name>A0ABW1ZEF6_9BACT</name>
<proteinExistence type="inferred from homology"/>
<reference evidence="8" key="1">
    <citation type="journal article" date="2019" name="Int. J. Syst. Evol. Microbiol.">
        <title>The Global Catalogue of Microorganisms (GCM) 10K type strain sequencing project: providing services to taxonomists for standard genome sequencing and annotation.</title>
        <authorList>
            <consortium name="The Broad Institute Genomics Platform"/>
            <consortium name="The Broad Institute Genome Sequencing Center for Infectious Disease"/>
            <person name="Wu L."/>
            <person name="Ma J."/>
        </authorList>
    </citation>
    <scope>NUCLEOTIDE SEQUENCE [LARGE SCALE GENOMIC DNA]</scope>
    <source>
        <strain evidence="8">CGMCC 1.16026</strain>
    </source>
</reference>
<dbReference type="RefSeq" id="WP_390235982.1">
    <property type="nucleotide sequence ID" value="NZ_JBHSWI010000001.1"/>
</dbReference>
<dbReference type="SUPFAM" id="SSF51735">
    <property type="entry name" value="NAD(P)-binding Rossmann-fold domains"/>
    <property type="match status" value="1"/>
</dbReference>
<gene>
    <name evidence="7" type="ORF">ACFQBQ_16245</name>
</gene>
<evidence type="ECO:0000313" key="7">
    <source>
        <dbReference type="EMBL" id="MFC6647096.1"/>
    </source>
</evidence>
<sequence>MAEYAAVPSSALVPAAGLDPVFAAVLPDAGLVPYHSIEAAKDLLRPGATVVVIGIGGLGQFAIELLRELTGATVIALDIKDDLLAAIKDKVSYAFRSDDPAVAAQVLKVTEGYGADVVFDIVGNTATLALAAAVVAPYGAIRAPGLSNGVFQFETNQLSTSLPWGASITRPYSGTHKNLHDLVALAKTGRIRANLTPYTFDQALLALDDLEAGKINGRAVIKMS</sequence>
<keyword evidence="3" id="KW-0479">Metal-binding</keyword>
<keyword evidence="8" id="KW-1185">Reference proteome</keyword>
<evidence type="ECO:0000256" key="2">
    <source>
        <dbReference type="ARBA" id="ARBA00008072"/>
    </source>
</evidence>
<dbReference type="Gene3D" id="3.40.50.720">
    <property type="entry name" value="NAD(P)-binding Rossmann-like Domain"/>
    <property type="match status" value="1"/>
</dbReference>
<dbReference type="InterPro" id="IPR013149">
    <property type="entry name" value="ADH-like_C"/>
</dbReference>
<dbReference type="PANTHER" id="PTHR43350:SF17">
    <property type="entry name" value="NAD-DEPENDENT ALCOHOL DEHYDROGENASE"/>
    <property type="match status" value="1"/>
</dbReference>
<accession>A0ABW1ZEF6</accession>
<evidence type="ECO:0000256" key="1">
    <source>
        <dbReference type="ARBA" id="ARBA00001947"/>
    </source>
</evidence>
<comment type="cofactor">
    <cofactor evidence="1">
        <name>Zn(2+)</name>
        <dbReference type="ChEBI" id="CHEBI:29105"/>
    </cofactor>
</comment>
<keyword evidence="5" id="KW-0560">Oxidoreductase</keyword>
<feature type="domain" description="Alcohol dehydrogenase-like C-terminal" evidence="6">
    <location>
        <begin position="57"/>
        <end position="158"/>
    </location>
</feature>
<comment type="similarity">
    <text evidence="2">Belongs to the zinc-containing alcohol dehydrogenase family.</text>
</comment>
<dbReference type="InterPro" id="IPR036291">
    <property type="entry name" value="NAD(P)-bd_dom_sf"/>
</dbReference>
<comment type="caution">
    <text evidence="7">The sequence shown here is derived from an EMBL/GenBank/DDBJ whole genome shotgun (WGS) entry which is preliminary data.</text>
</comment>
<organism evidence="7 8">
    <name type="scientific">Granulicella cerasi</name>
    <dbReference type="NCBI Taxonomy" id="741063"/>
    <lineage>
        <taxon>Bacteria</taxon>
        <taxon>Pseudomonadati</taxon>
        <taxon>Acidobacteriota</taxon>
        <taxon>Terriglobia</taxon>
        <taxon>Terriglobales</taxon>
        <taxon>Acidobacteriaceae</taxon>
        <taxon>Granulicella</taxon>
    </lineage>
</organism>
<protein>
    <submittedName>
        <fullName evidence="7">Zinc-binding dehydrogenase</fullName>
    </submittedName>
</protein>
<dbReference type="PANTHER" id="PTHR43350">
    <property type="entry name" value="NAD-DEPENDENT ALCOHOL DEHYDROGENASE"/>
    <property type="match status" value="1"/>
</dbReference>
<dbReference type="EMBL" id="JBHSWI010000001">
    <property type="protein sequence ID" value="MFC6647096.1"/>
    <property type="molecule type" value="Genomic_DNA"/>
</dbReference>
<evidence type="ECO:0000256" key="5">
    <source>
        <dbReference type="ARBA" id="ARBA00023002"/>
    </source>
</evidence>
<dbReference type="Proteomes" id="UP001596391">
    <property type="component" value="Unassembled WGS sequence"/>
</dbReference>
<dbReference type="Pfam" id="PF00107">
    <property type="entry name" value="ADH_zinc_N"/>
    <property type="match status" value="1"/>
</dbReference>
<evidence type="ECO:0000256" key="3">
    <source>
        <dbReference type="ARBA" id="ARBA00022723"/>
    </source>
</evidence>
<keyword evidence="4" id="KW-0862">Zinc</keyword>
<evidence type="ECO:0000259" key="6">
    <source>
        <dbReference type="Pfam" id="PF00107"/>
    </source>
</evidence>
<evidence type="ECO:0000256" key="4">
    <source>
        <dbReference type="ARBA" id="ARBA00022833"/>
    </source>
</evidence>
<evidence type="ECO:0000313" key="8">
    <source>
        <dbReference type="Proteomes" id="UP001596391"/>
    </source>
</evidence>
<dbReference type="Gene3D" id="3.90.180.10">
    <property type="entry name" value="Medium-chain alcohol dehydrogenases, catalytic domain"/>
    <property type="match status" value="1"/>
</dbReference>